<keyword evidence="2" id="KW-0378">Hydrolase</keyword>
<keyword evidence="1" id="KW-0645">Protease</keyword>
<dbReference type="Proteomes" id="UP001526225">
    <property type="component" value="Unassembled WGS sequence"/>
</dbReference>
<evidence type="ECO:0000256" key="1">
    <source>
        <dbReference type="ARBA" id="ARBA00022670"/>
    </source>
</evidence>
<keyword evidence="5" id="KW-1185">Reference proteome</keyword>
<accession>A0ABT3E5C8</accession>
<dbReference type="SUPFAM" id="SSF63817">
    <property type="entry name" value="Sortase"/>
    <property type="match status" value="1"/>
</dbReference>
<protein>
    <submittedName>
        <fullName evidence="4">Class A sortase</fullName>
    </submittedName>
</protein>
<gene>
    <name evidence="4" type="ORF">OIT44_03340</name>
</gene>
<dbReference type="CDD" id="cd06165">
    <property type="entry name" value="Sortase_A"/>
    <property type="match status" value="1"/>
</dbReference>
<keyword evidence="3" id="KW-0788">Thiol protease</keyword>
<evidence type="ECO:0000256" key="2">
    <source>
        <dbReference type="ARBA" id="ARBA00022801"/>
    </source>
</evidence>
<dbReference type="InterPro" id="IPR042007">
    <property type="entry name" value="Sortase_A"/>
</dbReference>
<dbReference type="Pfam" id="PF04203">
    <property type="entry name" value="Sortase"/>
    <property type="match status" value="1"/>
</dbReference>
<sequence>MQQKVRNPSKKNKWIGRILALVILVLSGAIGYELWAKPYVMGYVIQTNTVTDLPTKRAVNKGDKDIVYGDDNTAVSNISELLAHKNGTGTLITRGAISIPVQNGVQTPIQTQIYEGSSNYVLAYGAGTIKPNQKIGSGNYAIGAHNVADNRTLFSPLQTQIDVSKRPIAYVTDGDRTYKYALNSWQRLSRTTKGLIADQKKHKKTPQLTLITCYLEYPNFYDALDRVVVTGELIGVS</sequence>
<organism evidence="4 5">
    <name type="scientific">Weissella ceti</name>
    <dbReference type="NCBI Taxonomy" id="759620"/>
    <lineage>
        <taxon>Bacteria</taxon>
        <taxon>Bacillati</taxon>
        <taxon>Bacillota</taxon>
        <taxon>Bacilli</taxon>
        <taxon>Lactobacillales</taxon>
        <taxon>Lactobacillaceae</taxon>
        <taxon>Weissella</taxon>
    </lineage>
</organism>
<evidence type="ECO:0000313" key="4">
    <source>
        <dbReference type="EMBL" id="MCW0953107.1"/>
    </source>
</evidence>
<dbReference type="EMBL" id="JAOZFE010000003">
    <property type="protein sequence ID" value="MCW0953107.1"/>
    <property type="molecule type" value="Genomic_DNA"/>
</dbReference>
<dbReference type="Gene3D" id="2.40.260.10">
    <property type="entry name" value="Sortase"/>
    <property type="match status" value="1"/>
</dbReference>
<dbReference type="InterPro" id="IPR023365">
    <property type="entry name" value="Sortase_dom-sf"/>
</dbReference>
<reference evidence="4 5" key="1">
    <citation type="submission" date="2022-10" db="EMBL/GenBank/DDBJ databases">
        <title>Weissella fermenti sp. nov., isolated from fermented cabbage.</title>
        <authorList>
            <person name="Lee J.K."/>
            <person name="Baek J.H."/>
            <person name="Choi D.G."/>
            <person name="Kim J.M."/>
            <person name="Jeon C.O."/>
        </authorList>
    </citation>
    <scope>NUCLEOTIDE SEQUENCE [LARGE SCALE GENOMIC DNA]</scope>
    <source>
        <strain evidence="4 5">KACC 18534</strain>
    </source>
</reference>
<proteinExistence type="predicted"/>
<dbReference type="InterPro" id="IPR005754">
    <property type="entry name" value="Sortase"/>
</dbReference>
<comment type="caution">
    <text evidence="4">The sequence shown here is derived from an EMBL/GenBank/DDBJ whole genome shotgun (WGS) entry which is preliminary data.</text>
</comment>
<evidence type="ECO:0000256" key="3">
    <source>
        <dbReference type="ARBA" id="ARBA00022807"/>
    </source>
</evidence>
<dbReference type="RefSeq" id="WP_213409529.1">
    <property type="nucleotide sequence ID" value="NZ_CP074441.1"/>
</dbReference>
<evidence type="ECO:0000313" key="5">
    <source>
        <dbReference type="Proteomes" id="UP001526225"/>
    </source>
</evidence>
<name>A0ABT3E5C8_9LACO</name>